<accession>A0A1Y3EEE1</accession>
<proteinExistence type="predicted"/>
<dbReference type="EMBL" id="LVZM01014580">
    <property type="protein sequence ID" value="OUC43523.1"/>
    <property type="molecule type" value="Genomic_DNA"/>
</dbReference>
<dbReference type="AlphaFoldDB" id="A0A1Y3EEE1"/>
<reference evidence="1 2" key="1">
    <citation type="submission" date="2015-04" db="EMBL/GenBank/DDBJ databases">
        <title>Draft genome of the roundworm Trichinella nativa.</title>
        <authorList>
            <person name="Mitreva M."/>
        </authorList>
    </citation>
    <scope>NUCLEOTIDE SEQUENCE [LARGE SCALE GENOMIC DNA]</scope>
    <source>
        <strain evidence="1 2">ISS45</strain>
    </source>
</reference>
<protein>
    <submittedName>
        <fullName evidence="1">Uncharacterized protein</fullName>
    </submittedName>
</protein>
<evidence type="ECO:0000313" key="2">
    <source>
        <dbReference type="Proteomes" id="UP000243006"/>
    </source>
</evidence>
<evidence type="ECO:0000313" key="1">
    <source>
        <dbReference type="EMBL" id="OUC43523.1"/>
    </source>
</evidence>
<organism evidence="1 2">
    <name type="scientific">Trichinella nativa</name>
    <dbReference type="NCBI Taxonomy" id="6335"/>
    <lineage>
        <taxon>Eukaryota</taxon>
        <taxon>Metazoa</taxon>
        <taxon>Ecdysozoa</taxon>
        <taxon>Nematoda</taxon>
        <taxon>Enoplea</taxon>
        <taxon>Dorylaimia</taxon>
        <taxon>Trichinellida</taxon>
        <taxon>Trichinellidae</taxon>
        <taxon>Trichinella</taxon>
    </lineage>
</organism>
<comment type="caution">
    <text evidence="1">The sequence shown here is derived from an EMBL/GenBank/DDBJ whole genome shotgun (WGS) entry which is preliminary data.</text>
</comment>
<sequence length="125" mass="14069">MLLKSATSLQNHSQLIGRQPERGNLKIKKQNQKNTCNQKKLLNDTFGVQKLMMFPSLLPVLSLIFLENILGAKPSIGGRWVDTGAIGLCGTRFCRLPEEFCASRDSESDNPEFLECVTRKQLDLF</sequence>
<gene>
    <name evidence="1" type="ORF">D917_00252</name>
</gene>
<name>A0A1Y3EEE1_9BILA</name>
<dbReference type="Proteomes" id="UP000243006">
    <property type="component" value="Unassembled WGS sequence"/>
</dbReference>